<dbReference type="HOGENOM" id="CLU_3148784_0_0_9"/>
<proteinExistence type="predicted"/>
<reference evidence="2" key="1">
    <citation type="submission" date="2007-11" db="EMBL/GenBank/DDBJ databases">
        <authorList>
            <person name="Fulton L."/>
            <person name="Clifton S."/>
            <person name="Fulton B."/>
            <person name="Xu J."/>
            <person name="Minx P."/>
            <person name="Pepin K.H."/>
            <person name="Johnson M."/>
            <person name="Thiruvilangam P."/>
            <person name="Bhonagiri V."/>
            <person name="Nash W.E."/>
            <person name="Mardis E.R."/>
            <person name="Wilson R.K."/>
        </authorList>
    </citation>
    <scope>NUCLEOTIDE SEQUENCE [LARGE SCALE GENOMIC DNA]</scope>
    <source>
        <strain evidence="2">DSM 17241</strain>
    </source>
</reference>
<organism evidence="2 3">
    <name type="scientific">Anaerotruncus colihominis DSM 17241</name>
    <dbReference type="NCBI Taxonomy" id="445972"/>
    <lineage>
        <taxon>Bacteria</taxon>
        <taxon>Bacillati</taxon>
        <taxon>Bacillota</taxon>
        <taxon>Clostridia</taxon>
        <taxon>Eubacteriales</taxon>
        <taxon>Oscillospiraceae</taxon>
        <taxon>Anaerotruncus</taxon>
    </lineage>
</organism>
<name>B0P8L8_9FIRM</name>
<feature type="chain" id="PRO_5002753941" evidence="1">
    <location>
        <begin position="23"/>
        <end position="48"/>
    </location>
</feature>
<dbReference type="EMBL" id="ABGD02000007">
    <property type="protein sequence ID" value="EDS12264.1"/>
    <property type="molecule type" value="Genomic_DNA"/>
</dbReference>
<accession>B0P8L8</accession>
<keyword evidence="3" id="KW-1185">Reference proteome</keyword>
<dbReference type="AlphaFoldDB" id="B0P8L8"/>
<dbReference type="Proteomes" id="UP000003803">
    <property type="component" value="Unassembled WGS sequence"/>
</dbReference>
<feature type="signal peptide" evidence="1">
    <location>
        <begin position="1"/>
        <end position="22"/>
    </location>
</feature>
<keyword evidence="1" id="KW-0732">Signal</keyword>
<sequence>MQVPVRLCGFLSVLSGASSAFGAGAALFGGMTVEKGKGEKPYRLLPLL</sequence>
<gene>
    <name evidence="2" type="ORF">ANACOL_01107</name>
</gene>
<evidence type="ECO:0000256" key="1">
    <source>
        <dbReference type="SAM" id="SignalP"/>
    </source>
</evidence>
<reference evidence="2" key="2">
    <citation type="submission" date="2013-09" db="EMBL/GenBank/DDBJ databases">
        <title>Draft genome sequence of Anaerotruncus colihominis(DSM 17241).</title>
        <authorList>
            <person name="Sudarsanam P."/>
            <person name="Ley R."/>
            <person name="Guruge J."/>
            <person name="Turnbaugh P.J."/>
            <person name="Mahowald M."/>
            <person name="Liep D."/>
            <person name="Gordon J."/>
        </authorList>
    </citation>
    <scope>NUCLEOTIDE SEQUENCE</scope>
    <source>
        <strain evidence="2">DSM 17241</strain>
    </source>
</reference>
<protein>
    <submittedName>
        <fullName evidence="2">Uncharacterized protein</fullName>
    </submittedName>
</protein>
<evidence type="ECO:0000313" key="3">
    <source>
        <dbReference type="Proteomes" id="UP000003803"/>
    </source>
</evidence>
<evidence type="ECO:0000313" key="2">
    <source>
        <dbReference type="EMBL" id="EDS12264.1"/>
    </source>
</evidence>
<comment type="caution">
    <text evidence="2">The sequence shown here is derived from an EMBL/GenBank/DDBJ whole genome shotgun (WGS) entry which is preliminary data.</text>
</comment>